<dbReference type="eggNOG" id="COG2033">
    <property type="taxonomic scope" value="Bacteria"/>
</dbReference>
<dbReference type="InterPro" id="IPR036073">
    <property type="entry name" value="Desulfoferrodoxin_Fe-bd_dom_sf"/>
</dbReference>
<evidence type="ECO:0000259" key="6">
    <source>
        <dbReference type="Pfam" id="PF01880"/>
    </source>
</evidence>
<dbReference type="GO" id="GO:0005506">
    <property type="term" value="F:iron ion binding"/>
    <property type="evidence" value="ECO:0007669"/>
    <property type="project" value="InterPro"/>
</dbReference>
<dbReference type="PANTHER" id="PTHR36541:SF1">
    <property type="entry name" value="SUPEROXIDE REDUCTASE-RELATED"/>
    <property type="match status" value="1"/>
</dbReference>
<dbReference type="InterPro" id="IPR002742">
    <property type="entry name" value="Desulfoferrodoxin_Fe-bd_dom"/>
</dbReference>
<organism evidence="7 8">
    <name type="scientific">Dialister invisus DSM 15470</name>
    <dbReference type="NCBI Taxonomy" id="592028"/>
    <lineage>
        <taxon>Bacteria</taxon>
        <taxon>Bacillati</taxon>
        <taxon>Bacillota</taxon>
        <taxon>Negativicutes</taxon>
        <taxon>Veillonellales</taxon>
        <taxon>Veillonellaceae</taxon>
        <taxon>Dialister</taxon>
    </lineage>
</organism>
<dbReference type="AlphaFoldDB" id="C9LQ63"/>
<evidence type="ECO:0000256" key="5">
    <source>
        <dbReference type="ARBA" id="ARBA00023004"/>
    </source>
</evidence>
<dbReference type="HOGENOM" id="CLU_118960_1_0_9"/>
<comment type="caution">
    <text evidence="7">The sequence shown here is derived from an EMBL/GenBank/DDBJ whole genome shotgun (WGS) entry which is preliminary data.</text>
</comment>
<evidence type="ECO:0000256" key="3">
    <source>
        <dbReference type="ARBA" id="ARBA00022723"/>
    </source>
</evidence>
<dbReference type="Gene3D" id="2.60.40.730">
    <property type="entry name" value="SOR catalytic domain"/>
    <property type="match status" value="1"/>
</dbReference>
<name>C9LQ63_9FIRM</name>
<dbReference type="SUPFAM" id="SSF49367">
    <property type="entry name" value="Superoxide reductase-like"/>
    <property type="match status" value="1"/>
</dbReference>
<dbReference type="EMBL" id="ACIM02000001">
    <property type="protein sequence ID" value="EEW97699.1"/>
    <property type="molecule type" value="Genomic_DNA"/>
</dbReference>
<accession>C9LQ63</accession>
<dbReference type="GO" id="GO:0016491">
    <property type="term" value="F:oxidoreductase activity"/>
    <property type="evidence" value="ECO:0007669"/>
    <property type="project" value="InterPro"/>
</dbReference>
<proteinExistence type="inferred from homology"/>
<feature type="domain" description="Desulfoferrodoxin ferrous iron-binding" evidence="6">
    <location>
        <begin position="61"/>
        <end position="145"/>
    </location>
</feature>
<dbReference type="PANTHER" id="PTHR36541">
    <property type="entry name" value="SUPEROXIDE REDUCTASE-RELATED"/>
    <property type="match status" value="1"/>
</dbReference>
<sequence length="146" mass="16405">MEYFRKNPEKESLPGGCLGEERIMKFYRCKKCDKVVTVLGECAEDMFCKNAEIEELIPNTTDAAGEKHVPVITKDGSKVHVEVGSVEHPMLDNHYITWIVLETKTGSQQVDLKPGMKPVADFVLAEGDEVVAAYEYCNLHGLWRGE</sequence>
<evidence type="ECO:0000313" key="7">
    <source>
        <dbReference type="EMBL" id="EEW97699.1"/>
    </source>
</evidence>
<keyword evidence="5" id="KW-0408">Iron</keyword>
<protein>
    <submittedName>
        <fullName evidence="7">Superoxide reductase</fullName>
    </submittedName>
</protein>
<dbReference type="STRING" id="592028.GCWU000321_01695"/>
<dbReference type="NCBIfam" id="TIGR00332">
    <property type="entry name" value="neela_ferrous"/>
    <property type="match status" value="1"/>
</dbReference>
<gene>
    <name evidence="7" type="ORF">GCWU000321_01695</name>
</gene>
<comment type="similarity">
    <text evidence="1">Belongs to the desulfoferrodoxin family.</text>
</comment>
<keyword evidence="2" id="KW-0813">Transport</keyword>
<dbReference type="Proteomes" id="UP000004736">
    <property type="component" value="Unassembled WGS sequence"/>
</dbReference>
<dbReference type="Pfam" id="PF01880">
    <property type="entry name" value="Desulfoferrodox"/>
    <property type="match status" value="1"/>
</dbReference>
<evidence type="ECO:0000256" key="4">
    <source>
        <dbReference type="ARBA" id="ARBA00022982"/>
    </source>
</evidence>
<dbReference type="InterPro" id="IPR051233">
    <property type="entry name" value="Desulfoferrodoxin_SOR"/>
</dbReference>
<keyword evidence="3" id="KW-0479">Metal-binding</keyword>
<evidence type="ECO:0000256" key="1">
    <source>
        <dbReference type="ARBA" id="ARBA00005941"/>
    </source>
</evidence>
<evidence type="ECO:0000313" key="8">
    <source>
        <dbReference type="Proteomes" id="UP000004736"/>
    </source>
</evidence>
<reference evidence="7" key="1">
    <citation type="submission" date="2009-09" db="EMBL/GenBank/DDBJ databases">
        <authorList>
            <person name="Weinstock G."/>
            <person name="Sodergren E."/>
            <person name="Clifton S."/>
            <person name="Fulton L."/>
            <person name="Fulton B."/>
            <person name="Courtney L."/>
            <person name="Fronick C."/>
            <person name="Harrison M."/>
            <person name="Strong C."/>
            <person name="Farmer C."/>
            <person name="Delahaunty K."/>
            <person name="Markovic C."/>
            <person name="Hall O."/>
            <person name="Minx P."/>
            <person name="Tomlinson C."/>
            <person name="Mitreva M."/>
            <person name="Nelson J."/>
            <person name="Hou S."/>
            <person name="Wollam A."/>
            <person name="Pepin K.H."/>
            <person name="Johnson M."/>
            <person name="Bhonagiri V."/>
            <person name="Nash W.E."/>
            <person name="Warren W."/>
            <person name="Chinwalla A."/>
            <person name="Mardis E.R."/>
            <person name="Wilson R.K."/>
        </authorList>
    </citation>
    <scope>NUCLEOTIDE SEQUENCE [LARGE SCALE GENOMIC DNA]</scope>
    <source>
        <strain evidence="7">DSM 15470</strain>
    </source>
</reference>
<keyword evidence="8" id="KW-1185">Reference proteome</keyword>
<keyword evidence="4" id="KW-0249">Electron transport</keyword>
<evidence type="ECO:0000256" key="2">
    <source>
        <dbReference type="ARBA" id="ARBA00022448"/>
    </source>
</evidence>